<dbReference type="EMBL" id="AFLV02000023">
    <property type="protein sequence ID" value="EKR65153.1"/>
    <property type="molecule type" value="Genomic_DNA"/>
</dbReference>
<protein>
    <submittedName>
        <fullName evidence="1">Uncharacterized protein</fullName>
    </submittedName>
</protein>
<comment type="caution">
    <text evidence="1">The sequence shown here is derived from an EMBL/GenBank/DDBJ whole genome shotgun (WGS) entry which is preliminary data.</text>
</comment>
<dbReference type="AlphaFoldDB" id="A0A828Z5F1"/>
<dbReference type="RefSeq" id="WP_004499209.1">
    <property type="nucleotide sequence ID" value="NZ_AFLV02000023.1"/>
</dbReference>
<gene>
    <name evidence="1" type="ORF">LEP1GSC036_0377</name>
</gene>
<proteinExistence type="predicted"/>
<reference evidence="1 2" key="1">
    <citation type="submission" date="2012-10" db="EMBL/GenBank/DDBJ databases">
        <authorList>
            <person name="Harkins D.M."/>
            <person name="Durkin A.S."/>
            <person name="Brinkac L.M."/>
            <person name="Haft D.H."/>
            <person name="Selengut J.D."/>
            <person name="Sanka R."/>
            <person name="DePew J."/>
            <person name="Purushe J."/>
            <person name="Whelen A.C."/>
            <person name="Vinetz J.M."/>
            <person name="Sutton G.G."/>
            <person name="Nierman W.C."/>
            <person name="Fouts D.E."/>
        </authorList>
    </citation>
    <scope>NUCLEOTIDE SEQUENCE [LARGE SCALE GENOMIC DNA]</scope>
    <source>
        <strain evidence="1 2">2006001853</strain>
    </source>
</reference>
<dbReference type="GeneID" id="61111412"/>
<dbReference type="Proteomes" id="UP000001338">
    <property type="component" value="Unassembled WGS sequence"/>
</dbReference>
<evidence type="ECO:0000313" key="1">
    <source>
        <dbReference type="EMBL" id="EKR65153.1"/>
    </source>
</evidence>
<sequence>MQIGTAPPSIKILSLLISIELEKFQFLQNPRSLIDPLSNTDFEFVRLVCGSGICLTEFLLAGEELQSFAGVSTFKNPIPLFLQKNKSLSKTAYSHQICLFTIR</sequence>
<accession>A0A828Z5F1</accession>
<name>A0A828Z5F1_9LEPT</name>
<organism evidence="1 2">
    <name type="scientific">Leptospira weilii str. 2006001853</name>
    <dbReference type="NCBI Taxonomy" id="1001589"/>
    <lineage>
        <taxon>Bacteria</taxon>
        <taxon>Pseudomonadati</taxon>
        <taxon>Spirochaetota</taxon>
        <taxon>Spirochaetia</taxon>
        <taxon>Leptospirales</taxon>
        <taxon>Leptospiraceae</taxon>
        <taxon>Leptospira</taxon>
    </lineage>
</organism>
<evidence type="ECO:0000313" key="2">
    <source>
        <dbReference type="Proteomes" id="UP000001338"/>
    </source>
</evidence>